<dbReference type="GO" id="GO:0008233">
    <property type="term" value="F:peptidase activity"/>
    <property type="evidence" value="ECO:0007669"/>
    <property type="project" value="UniProtKB-KW"/>
</dbReference>
<dbReference type="GO" id="GO:0005634">
    <property type="term" value="C:nucleus"/>
    <property type="evidence" value="ECO:0007669"/>
    <property type="project" value="UniProtKB-ARBA"/>
</dbReference>
<dbReference type="SUPFAM" id="SSF53098">
    <property type="entry name" value="Ribonuclease H-like"/>
    <property type="match status" value="1"/>
</dbReference>
<dbReference type="InterPro" id="IPR039537">
    <property type="entry name" value="Retrotran_Ty1/copia-like"/>
</dbReference>
<comment type="catalytic activity">
    <reaction evidence="4">
        <text>DNA(n) + a 2'-deoxyribonucleoside 5'-triphosphate = DNA(n+1) + diphosphate</text>
        <dbReference type="Rhea" id="RHEA:22508"/>
        <dbReference type="Rhea" id="RHEA-COMP:17339"/>
        <dbReference type="Rhea" id="RHEA-COMP:17340"/>
        <dbReference type="ChEBI" id="CHEBI:33019"/>
        <dbReference type="ChEBI" id="CHEBI:61560"/>
        <dbReference type="ChEBI" id="CHEBI:173112"/>
        <dbReference type="EC" id="2.7.7.49"/>
    </reaction>
</comment>
<dbReference type="Pfam" id="PF22936">
    <property type="entry name" value="Pol_BBD"/>
    <property type="match status" value="1"/>
</dbReference>
<name>A0A9Q3FDH4_9BASI</name>
<feature type="region of interest" description="Disordered" evidence="6">
    <location>
        <begin position="132"/>
        <end position="167"/>
    </location>
</feature>
<evidence type="ECO:0000256" key="3">
    <source>
        <dbReference type="ARBA" id="ARBA00022884"/>
    </source>
</evidence>
<protein>
    <recommendedName>
        <fullName evidence="7">Integrase catalytic domain-containing protein</fullName>
    </recommendedName>
</protein>
<keyword evidence="1" id="KW-0815">Transposition</keyword>
<feature type="domain" description="Integrase catalytic" evidence="7">
    <location>
        <begin position="345"/>
        <end position="511"/>
    </location>
</feature>
<evidence type="ECO:0000256" key="2">
    <source>
        <dbReference type="ARBA" id="ARBA00022670"/>
    </source>
</evidence>
<evidence type="ECO:0000259" key="7">
    <source>
        <dbReference type="PROSITE" id="PS50994"/>
    </source>
</evidence>
<comment type="caution">
    <text evidence="8">The sequence shown here is derived from an EMBL/GenBank/DDBJ whole genome shotgun (WGS) entry which is preliminary data.</text>
</comment>
<dbReference type="InterPro" id="IPR001584">
    <property type="entry name" value="Integrase_cat-core"/>
</dbReference>
<feature type="compositionally biased region" description="Polar residues" evidence="6">
    <location>
        <begin position="678"/>
        <end position="687"/>
    </location>
</feature>
<comment type="catalytic activity">
    <reaction evidence="5">
        <text>DNA(n) + a 2'-deoxyribonucleoside 5'-triphosphate = DNA(n+1) + diphosphate</text>
        <dbReference type="Rhea" id="RHEA:22508"/>
        <dbReference type="Rhea" id="RHEA-COMP:17339"/>
        <dbReference type="Rhea" id="RHEA-COMP:17340"/>
        <dbReference type="ChEBI" id="CHEBI:33019"/>
        <dbReference type="ChEBI" id="CHEBI:61560"/>
        <dbReference type="ChEBI" id="CHEBI:173112"/>
        <dbReference type="EC" id="2.7.7.7"/>
    </reaction>
</comment>
<keyword evidence="2" id="KW-0378">Hydrolase</keyword>
<organism evidence="8 9">
    <name type="scientific">Austropuccinia psidii MF-1</name>
    <dbReference type="NCBI Taxonomy" id="1389203"/>
    <lineage>
        <taxon>Eukaryota</taxon>
        <taxon>Fungi</taxon>
        <taxon>Dikarya</taxon>
        <taxon>Basidiomycota</taxon>
        <taxon>Pucciniomycotina</taxon>
        <taxon>Pucciniomycetes</taxon>
        <taxon>Pucciniales</taxon>
        <taxon>Sphaerophragmiaceae</taxon>
        <taxon>Austropuccinia</taxon>
    </lineage>
</organism>
<feature type="region of interest" description="Disordered" evidence="6">
    <location>
        <begin position="638"/>
        <end position="687"/>
    </location>
</feature>
<dbReference type="GO" id="GO:0006508">
    <property type="term" value="P:proteolysis"/>
    <property type="evidence" value="ECO:0007669"/>
    <property type="project" value="UniProtKB-KW"/>
</dbReference>
<keyword evidence="2" id="KW-0645">Protease</keyword>
<dbReference type="GO" id="GO:0032196">
    <property type="term" value="P:transposition"/>
    <property type="evidence" value="ECO:0007669"/>
    <property type="project" value="UniProtKB-KW"/>
</dbReference>
<dbReference type="GO" id="GO:0015074">
    <property type="term" value="P:DNA integration"/>
    <property type="evidence" value="ECO:0007669"/>
    <property type="project" value="InterPro"/>
</dbReference>
<feature type="compositionally biased region" description="Polar residues" evidence="6">
    <location>
        <begin position="150"/>
        <end position="167"/>
    </location>
</feature>
<dbReference type="Gene3D" id="3.30.420.10">
    <property type="entry name" value="Ribonuclease H-like superfamily/Ribonuclease H"/>
    <property type="match status" value="1"/>
</dbReference>
<evidence type="ECO:0000256" key="6">
    <source>
        <dbReference type="SAM" id="MobiDB-lite"/>
    </source>
</evidence>
<evidence type="ECO:0000313" key="8">
    <source>
        <dbReference type="EMBL" id="MBW0535071.1"/>
    </source>
</evidence>
<dbReference type="InterPro" id="IPR054722">
    <property type="entry name" value="PolX-like_BBD"/>
</dbReference>
<dbReference type="GO" id="GO:0003723">
    <property type="term" value="F:RNA binding"/>
    <property type="evidence" value="ECO:0007669"/>
    <property type="project" value="UniProtKB-KW"/>
</dbReference>
<accession>A0A9Q3FDH4</accession>
<dbReference type="AlphaFoldDB" id="A0A9Q3FDH4"/>
<dbReference type="PANTHER" id="PTHR42648:SF18">
    <property type="entry name" value="RETROTRANSPOSON, UNCLASSIFIED-LIKE PROTEIN"/>
    <property type="match status" value="1"/>
</dbReference>
<dbReference type="GO" id="GO:0003964">
    <property type="term" value="F:RNA-directed DNA polymerase activity"/>
    <property type="evidence" value="ECO:0007669"/>
    <property type="project" value="UniProtKB-EC"/>
</dbReference>
<dbReference type="Proteomes" id="UP000765509">
    <property type="component" value="Unassembled WGS sequence"/>
</dbReference>
<dbReference type="InterPro" id="IPR036397">
    <property type="entry name" value="RNaseH_sf"/>
</dbReference>
<dbReference type="GO" id="GO:0003887">
    <property type="term" value="F:DNA-directed DNA polymerase activity"/>
    <property type="evidence" value="ECO:0007669"/>
    <property type="project" value="UniProtKB-EC"/>
</dbReference>
<keyword evidence="9" id="KW-1185">Reference proteome</keyword>
<dbReference type="EMBL" id="AVOT02039939">
    <property type="protein sequence ID" value="MBW0535071.1"/>
    <property type="molecule type" value="Genomic_DNA"/>
</dbReference>
<keyword evidence="3" id="KW-0694">RNA-binding</keyword>
<evidence type="ECO:0000256" key="1">
    <source>
        <dbReference type="ARBA" id="ARBA00022578"/>
    </source>
</evidence>
<sequence>MNLLHSSYQGNIQQYVTQSQKIILELKSIGILLTPDLLSFTISGKLMGDPKVHQYVELLTLNEDLVGNPDKVLLKLEDFCNSSTLQEPQSISPASALITESSVPFKITHYCANVKHNSKCINHSKEECYTENHHLRPDRRDKRRRPFPSKNASAHVSTAQSLITGRESSSKTQDLIIDCGGTHHMFNNKNMFLFLLKINPINVSTGASSSTLSAIGLGTVKLICKEKPVILKNSLFVTGLNCNLVSLLQLFNKKLVISHCKTHFTLESKSSVMVKDSIFNNLMKVKYLIPQAFISNIDPHYWHQHPGHPGPAVSKSMGLLSNMFSCQTCDLRKAHLLPFQDHFEHIHLPLDCVHLDLVGPITPPSVSGYQYFLTIVDQFTSFKITCFLKNKLDAFNKFLHQKISMENLHDRKLKKLVAGRGSEFFNHKFKALSEKCGFQNVFFPAETPQNNGFAERENQSILLKKRCILNHSNFPNFYWEEEVQTATILCNIVPTPSRTNHSPFSLWKGSPPQIKNIRTFDFQAIISLQKEHLEWKFGRSGNKGVLLGFENNNTSYCILRILNKKEVIARHATFNENLFLKVSGDIGELIIDWNLNHWPATVIDETHIAASAMVDELQADEKPEDTSRVVDEVHVSHEDAANTQEPSPEYCHLSIPRPPTSYSHDQCHSGTKYPSLFQKGQRSFNHK</sequence>
<gene>
    <name evidence="8" type="ORF">O181_074786</name>
</gene>
<dbReference type="PANTHER" id="PTHR42648">
    <property type="entry name" value="TRANSPOSASE, PUTATIVE-RELATED"/>
    <property type="match status" value="1"/>
</dbReference>
<evidence type="ECO:0000313" key="9">
    <source>
        <dbReference type="Proteomes" id="UP000765509"/>
    </source>
</evidence>
<evidence type="ECO:0000256" key="4">
    <source>
        <dbReference type="ARBA" id="ARBA00048173"/>
    </source>
</evidence>
<dbReference type="InterPro" id="IPR012337">
    <property type="entry name" value="RNaseH-like_sf"/>
</dbReference>
<evidence type="ECO:0000256" key="5">
    <source>
        <dbReference type="ARBA" id="ARBA00049244"/>
    </source>
</evidence>
<dbReference type="PROSITE" id="PS50994">
    <property type="entry name" value="INTEGRASE"/>
    <property type="match status" value="1"/>
</dbReference>
<reference evidence="8" key="1">
    <citation type="submission" date="2021-03" db="EMBL/GenBank/DDBJ databases">
        <title>Draft genome sequence of rust myrtle Austropuccinia psidii MF-1, a brazilian biotype.</title>
        <authorList>
            <person name="Quecine M.C."/>
            <person name="Pachon D.M.R."/>
            <person name="Bonatelli M.L."/>
            <person name="Correr F.H."/>
            <person name="Franceschini L.M."/>
            <person name="Leite T.F."/>
            <person name="Margarido G.R.A."/>
            <person name="Almeida C.A."/>
            <person name="Ferrarezi J.A."/>
            <person name="Labate C.A."/>
        </authorList>
    </citation>
    <scope>NUCLEOTIDE SEQUENCE</scope>
    <source>
        <strain evidence="8">MF-1</strain>
    </source>
</reference>
<proteinExistence type="predicted"/>